<evidence type="ECO:0008006" key="3">
    <source>
        <dbReference type="Google" id="ProtNLM"/>
    </source>
</evidence>
<proteinExistence type="predicted"/>
<gene>
    <name evidence="1" type="ORF">E6K81_15300</name>
</gene>
<reference evidence="1 2" key="1">
    <citation type="journal article" date="2019" name="Nat. Microbiol.">
        <title>Mediterranean grassland soil C-N compound turnover is dependent on rainfall and depth, and is mediated by genomically divergent microorganisms.</title>
        <authorList>
            <person name="Diamond S."/>
            <person name="Andeer P.F."/>
            <person name="Li Z."/>
            <person name="Crits-Christoph A."/>
            <person name="Burstein D."/>
            <person name="Anantharaman K."/>
            <person name="Lane K.R."/>
            <person name="Thomas B.C."/>
            <person name="Pan C."/>
            <person name="Northen T.R."/>
            <person name="Banfield J.F."/>
        </authorList>
    </citation>
    <scope>NUCLEOTIDE SEQUENCE [LARGE SCALE GENOMIC DNA]</scope>
    <source>
        <strain evidence="1">WS_11</strain>
    </source>
</reference>
<accession>A0A538U0G1</accession>
<dbReference type="EMBL" id="VBPB01000324">
    <property type="protein sequence ID" value="TMQ69269.1"/>
    <property type="molecule type" value="Genomic_DNA"/>
</dbReference>
<evidence type="ECO:0000313" key="1">
    <source>
        <dbReference type="EMBL" id="TMQ69269.1"/>
    </source>
</evidence>
<dbReference type="Proteomes" id="UP000319771">
    <property type="component" value="Unassembled WGS sequence"/>
</dbReference>
<dbReference type="AlphaFoldDB" id="A0A538U0G1"/>
<organism evidence="1 2">
    <name type="scientific">Eiseniibacteriota bacterium</name>
    <dbReference type="NCBI Taxonomy" id="2212470"/>
    <lineage>
        <taxon>Bacteria</taxon>
        <taxon>Candidatus Eiseniibacteriota</taxon>
    </lineage>
</organism>
<sequence length="374" mass="39106">MAHAYTPGLRVTDHAVIRRERRLPLKGDVLVAVGQPVEADTVVARTELPGNVQTVNLAAKLSLDPARVPDALTLPVGSAVRRGDLIAAGKSLFGLVHQRATSPADGTLESVSPVTGQLILREPPLPVEVDAYVRGVVAEVLPGEGVVVEASGALMQGIFGVGGETFGTLRLVAASPDEPLATAALTPAHQGCVVVGGSYVSHATLMRARELGVAAVVVGGFDDHDLRHLLGRDLGVAITGAEDLGFTLILTEGFGRIRMAERTWRLLAAHQGQQASVSGATQIRAGVMRPEIVIPRPPGAGREAAAAGAAGVEVGSLLRVIREPHFGRIARVIELPAELQALETEARVRVMAVEFAEDGTRAVVPRANVELIED</sequence>
<protein>
    <recommendedName>
        <fullName evidence="3">RnfC Barrel sandwich hybrid domain-containing protein</fullName>
    </recommendedName>
</protein>
<evidence type="ECO:0000313" key="2">
    <source>
        <dbReference type="Proteomes" id="UP000319771"/>
    </source>
</evidence>
<name>A0A538U0G1_UNCEI</name>
<comment type="caution">
    <text evidence="1">The sequence shown here is derived from an EMBL/GenBank/DDBJ whole genome shotgun (WGS) entry which is preliminary data.</text>
</comment>